<evidence type="ECO:0000313" key="3">
    <source>
        <dbReference type="Proteomes" id="UP001217089"/>
    </source>
</evidence>
<keyword evidence="1" id="KW-0732">Signal</keyword>
<dbReference type="Proteomes" id="UP001217089">
    <property type="component" value="Unassembled WGS sequence"/>
</dbReference>
<keyword evidence="3" id="KW-1185">Reference proteome</keyword>
<gene>
    <name evidence="2" type="ORF">KUTeg_023035</name>
</gene>
<evidence type="ECO:0000313" key="2">
    <source>
        <dbReference type="EMBL" id="KAJ8298975.1"/>
    </source>
</evidence>
<proteinExistence type="predicted"/>
<protein>
    <submittedName>
        <fullName evidence="2">Uncharacterized protein</fullName>
    </submittedName>
</protein>
<reference evidence="2 3" key="1">
    <citation type="submission" date="2022-12" db="EMBL/GenBank/DDBJ databases">
        <title>Chromosome-level genome of Tegillarca granosa.</title>
        <authorList>
            <person name="Kim J."/>
        </authorList>
    </citation>
    <scope>NUCLEOTIDE SEQUENCE [LARGE SCALE GENOMIC DNA]</scope>
    <source>
        <strain evidence="2">Teg-2019</strain>
        <tissue evidence="2">Adductor muscle</tissue>
    </source>
</reference>
<name>A0ABQ9E696_TEGGR</name>
<sequence length="181" mass="20944">MHYKEAWHCFFYPLVVSWLLFDSMSSLVPASQPTSSSGWRTDKVGTVANGIVQKEKYNKHRIIYLVQVLFSVARLTENRLDSLKQLFLRTEMYNRTLMYDVIIEEKAQWVSMLQILGSSSGLRSDKYVNIVSTSILKLQPVTSRQMAMFTNQTTNNLLSLQRFSGFLYPLKIVSLIFLMEP</sequence>
<organism evidence="2 3">
    <name type="scientific">Tegillarca granosa</name>
    <name type="common">Malaysian cockle</name>
    <name type="synonym">Anadara granosa</name>
    <dbReference type="NCBI Taxonomy" id="220873"/>
    <lineage>
        <taxon>Eukaryota</taxon>
        <taxon>Metazoa</taxon>
        <taxon>Spiralia</taxon>
        <taxon>Lophotrochozoa</taxon>
        <taxon>Mollusca</taxon>
        <taxon>Bivalvia</taxon>
        <taxon>Autobranchia</taxon>
        <taxon>Pteriomorphia</taxon>
        <taxon>Arcoida</taxon>
        <taxon>Arcoidea</taxon>
        <taxon>Arcidae</taxon>
        <taxon>Tegillarca</taxon>
    </lineage>
</organism>
<comment type="caution">
    <text evidence="2">The sequence shown here is derived from an EMBL/GenBank/DDBJ whole genome shotgun (WGS) entry which is preliminary data.</text>
</comment>
<feature type="chain" id="PRO_5047362565" evidence="1">
    <location>
        <begin position="31"/>
        <end position="181"/>
    </location>
</feature>
<evidence type="ECO:0000256" key="1">
    <source>
        <dbReference type="SAM" id="SignalP"/>
    </source>
</evidence>
<dbReference type="EMBL" id="JARBDR010000921">
    <property type="protein sequence ID" value="KAJ8298975.1"/>
    <property type="molecule type" value="Genomic_DNA"/>
</dbReference>
<feature type="signal peptide" evidence="1">
    <location>
        <begin position="1"/>
        <end position="30"/>
    </location>
</feature>
<accession>A0ABQ9E696</accession>